<name>A0A0B2X4Q9_METAS</name>
<dbReference type="STRING" id="1081103.A0A0B2X4Q9"/>
<feature type="domain" description="Wax synthase" evidence="8">
    <location>
        <begin position="135"/>
        <end position="222"/>
    </location>
</feature>
<keyword evidence="3" id="KW-0808">Transferase</keyword>
<feature type="transmembrane region" description="Helical" evidence="7">
    <location>
        <begin position="299"/>
        <end position="320"/>
    </location>
</feature>
<comment type="similarity">
    <text evidence="2">Belongs to the wax synthase family.</text>
</comment>
<dbReference type="GO" id="GO:0016020">
    <property type="term" value="C:membrane"/>
    <property type="evidence" value="ECO:0007669"/>
    <property type="project" value="UniProtKB-SubCell"/>
</dbReference>
<keyword evidence="6 7" id="KW-0472">Membrane</keyword>
<evidence type="ECO:0000256" key="5">
    <source>
        <dbReference type="ARBA" id="ARBA00022989"/>
    </source>
</evidence>
<dbReference type="EMBL" id="AZHE01000003">
    <property type="protein sequence ID" value="KHO00256.1"/>
    <property type="molecule type" value="Genomic_DNA"/>
</dbReference>
<dbReference type="PANTHER" id="PTHR31595">
    <property type="entry name" value="LONG-CHAIN-ALCOHOL O-FATTY-ACYLTRANSFERASE 3-RELATED"/>
    <property type="match status" value="1"/>
</dbReference>
<dbReference type="Proteomes" id="UP000030816">
    <property type="component" value="Unassembled WGS sequence"/>
</dbReference>
<keyword evidence="4 7" id="KW-0812">Transmembrane</keyword>
<accession>A0A0B2X4Q9</accession>
<evidence type="ECO:0000259" key="8">
    <source>
        <dbReference type="Pfam" id="PF13813"/>
    </source>
</evidence>
<dbReference type="InterPro" id="IPR032805">
    <property type="entry name" value="Wax_synthase_dom"/>
</dbReference>
<evidence type="ECO:0000256" key="2">
    <source>
        <dbReference type="ARBA" id="ARBA00007282"/>
    </source>
</evidence>
<evidence type="ECO:0000256" key="4">
    <source>
        <dbReference type="ARBA" id="ARBA00022692"/>
    </source>
</evidence>
<comment type="subcellular location">
    <subcellularLocation>
        <location evidence="1">Membrane</location>
        <topology evidence="1">Multi-pass membrane protein</topology>
    </subcellularLocation>
</comment>
<feature type="transmembrane region" description="Helical" evidence="7">
    <location>
        <begin position="260"/>
        <end position="278"/>
    </location>
</feature>
<dbReference type="OrthoDB" id="4960116at2759"/>
<evidence type="ECO:0000256" key="7">
    <source>
        <dbReference type="SAM" id="Phobius"/>
    </source>
</evidence>
<reference evidence="9 10" key="1">
    <citation type="journal article" date="2014" name="Proc. Natl. Acad. Sci. U.S.A.">
        <title>Trajectory and genomic determinants of fungal-pathogen speciation and host adaptation.</title>
        <authorList>
            <person name="Hu X."/>
            <person name="Xiao G."/>
            <person name="Zheng P."/>
            <person name="Shang Y."/>
            <person name="Su Y."/>
            <person name="Zhang X."/>
            <person name="Liu X."/>
            <person name="Zhan S."/>
            <person name="St Leger R.J."/>
            <person name="Wang C."/>
        </authorList>
    </citation>
    <scope>NUCLEOTIDE SEQUENCE [LARGE SCALE GENOMIC DNA]</scope>
    <source>
        <strain evidence="9 10">ARSEF 1941</strain>
    </source>
</reference>
<evidence type="ECO:0000256" key="1">
    <source>
        <dbReference type="ARBA" id="ARBA00004141"/>
    </source>
</evidence>
<evidence type="ECO:0000256" key="6">
    <source>
        <dbReference type="ARBA" id="ARBA00023136"/>
    </source>
</evidence>
<comment type="caution">
    <text evidence="9">The sequence shown here is derived from an EMBL/GenBank/DDBJ whole genome shotgun (WGS) entry which is preliminary data.</text>
</comment>
<dbReference type="GO" id="GO:0006629">
    <property type="term" value="P:lipid metabolic process"/>
    <property type="evidence" value="ECO:0007669"/>
    <property type="project" value="InterPro"/>
</dbReference>
<dbReference type="Pfam" id="PF13813">
    <property type="entry name" value="MBOAT_2"/>
    <property type="match status" value="1"/>
</dbReference>
<protein>
    <submittedName>
        <fullName evidence="9">TRI7-like toxin biosynthesis protein</fullName>
    </submittedName>
</protein>
<gene>
    <name evidence="9" type="ORF">MAM_02179</name>
</gene>
<dbReference type="GeneID" id="63736634"/>
<dbReference type="GO" id="GO:0008374">
    <property type="term" value="F:O-acyltransferase activity"/>
    <property type="evidence" value="ECO:0007669"/>
    <property type="project" value="InterPro"/>
</dbReference>
<evidence type="ECO:0000313" key="10">
    <source>
        <dbReference type="Proteomes" id="UP000030816"/>
    </source>
</evidence>
<dbReference type="InterPro" id="IPR044851">
    <property type="entry name" value="Wax_synthase"/>
</dbReference>
<dbReference type="RefSeq" id="XP_040681321.1">
    <property type="nucleotide sequence ID" value="XM_040820978.1"/>
</dbReference>
<keyword evidence="10" id="KW-1185">Reference proteome</keyword>
<dbReference type="HOGENOM" id="CLU_032731_1_1_1"/>
<dbReference type="PANTHER" id="PTHR31595:SF27">
    <property type="entry name" value="WAX SYNTHASE DOMAIN-CONTAINING PROTEIN-RELATED"/>
    <property type="match status" value="1"/>
</dbReference>
<feature type="transmembrane region" description="Helical" evidence="7">
    <location>
        <begin position="187"/>
        <end position="204"/>
    </location>
</feature>
<sequence length="324" mass="35950">MARIRRTSGLFLASRGVGTPWAVKNIPRHPGALGAQARPGIPKSAFLLRQAAIFAWQYLLLDVMCAVSRLDGSSPAAPSARKPSRYSEVTAAELPGYVFMVVASWFLVARVLVDAGYRAVSLVAVSSGASPPEDWPPLFGSMWTAFTLRNFWGKFWHQMLRWPLTSWANYLARDLLRLPRPSLTERYLNTLLVFLLSGLLHVVVDSVQGVPPSQSKAMVFFPLFTVGFMVEDGIQEAWKRLGAPKQARQPDLGTPLWQRVLGFVWVITWMSLTSRQYLFASRQMSEHGREFVPISVVRFIGVPAGIFCLLVAGVTVKVAFGGEL</sequence>
<evidence type="ECO:0000313" key="9">
    <source>
        <dbReference type="EMBL" id="KHO00256.1"/>
    </source>
</evidence>
<dbReference type="AlphaFoldDB" id="A0A0B2X4Q9"/>
<keyword evidence="5 7" id="KW-1133">Transmembrane helix</keyword>
<evidence type="ECO:0000256" key="3">
    <source>
        <dbReference type="ARBA" id="ARBA00022679"/>
    </source>
</evidence>
<proteinExistence type="inferred from homology"/>
<organism evidence="9 10">
    <name type="scientific">Metarhizium album (strain ARSEF 1941)</name>
    <dbReference type="NCBI Taxonomy" id="1081103"/>
    <lineage>
        <taxon>Eukaryota</taxon>
        <taxon>Fungi</taxon>
        <taxon>Dikarya</taxon>
        <taxon>Ascomycota</taxon>
        <taxon>Pezizomycotina</taxon>
        <taxon>Sordariomycetes</taxon>
        <taxon>Hypocreomycetidae</taxon>
        <taxon>Hypocreales</taxon>
        <taxon>Clavicipitaceae</taxon>
        <taxon>Metarhizium</taxon>
    </lineage>
</organism>